<evidence type="ECO:0000256" key="1">
    <source>
        <dbReference type="SAM" id="MobiDB-lite"/>
    </source>
</evidence>
<dbReference type="Proteomes" id="UP000460718">
    <property type="component" value="Unassembled WGS sequence"/>
</dbReference>
<dbReference type="Proteomes" id="UP000476176">
    <property type="component" value="Unassembled WGS sequence"/>
</dbReference>
<feature type="region of interest" description="Disordered" evidence="1">
    <location>
        <begin position="48"/>
        <end position="128"/>
    </location>
</feature>
<dbReference type="EMBL" id="QXFY01000449">
    <property type="protein sequence ID" value="KAE9344062.1"/>
    <property type="molecule type" value="Genomic_DNA"/>
</dbReference>
<protein>
    <submittedName>
        <fullName evidence="2">Uncharacterized protein</fullName>
    </submittedName>
</protein>
<evidence type="ECO:0000313" key="6">
    <source>
        <dbReference type="Proteomes" id="UP000460718"/>
    </source>
</evidence>
<dbReference type="EMBL" id="QXFX01000996">
    <property type="protein sequence ID" value="KAE9099005.1"/>
    <property type="molecule type" value="Genomic_DNA"/>
</dbReference>
<evidence type="ECO:0000313" key="9">
    <source>
        <dbReference type="Proteomes" id="UP000488956"/>
    </source>
</evidence>
<proteinExistence type="predicted"/>
<gene>
    <name evidence="4" type="ORF">PF004_g17035</name>
    <name evidence="5" type="ORF">PF008_g9414</name>
    <name evidence="3" type="ORF">PF010_g15347</name>
    <name evidence="2" type="ORF">PF011_g17037</name>
</gene>
<evidence type="ECO:0000313" key="2">
    <source>
        <dbReference type="EMBL" id="KAE8993691.1"/>
    </source>
</evidence>
<dbReference type="AlphaFoldDB" id="A0A6A3JGM3"/>
<name>A0A6A3JGM3_9STRA</name>
<feature type="compositionally biased region" description="Basic and acidic residues" evidence="1">
    <location>
        <begin position="97"/>
        <end position="117"/>
    </location>
</feature>
<evidence type="ECO:0000313" key="8">
    <source>
        <dbReference type="Proteomes" id="UP000486351"/>
    </source>
</evidence>
<organism evidence="2 6">
    <name type="scientific">Phytophthora fragariae</name>
    <dbReference type="NCBI Taxonomy" id="53985"/>
    <lineage>
        <taxon>Eukaryota</taxon>
        <taxon>Sar</taxon>
        <taxon>Stramenopiles</taxon>
        <taxon>Oomycota</taxon>
        <taxon>Peronosporomycetes</taxon>
        <taxon>Peronosporales</taxon>
        <taxon>Peronosporaceae</taxon>
        <taxon>Phytophthora</taxon>
    </lineage>
</organism>
<reference evidence="6 7" key="1">
    <citation type="submission" date="2018-09" db="EMBL/GenBank/DDBJ databases">
        <title>Genomic investigation of the strawberry pathogen Phytophthora fragariae indicates pathogenicity is determined by transcriptional variation in three key races.</title>
        <authorList>
            <person name="Adams T.M."/>
            <person name="Armitage A.D."/>
            <person name="Sobczyk M.K."/>
            <person name="Bates H.J."/>
            <person name="Dunwell J.M."/>
            <person name="Nellist C.F."/>
            <person name="Harrison R.J."/>
        </authorList>
    </citation>
    <scope>NUCLEOTIDE SEQUENCE [LARGE SCALE GENOMIC DNA]</scope>
    <source>
        <strain evidence="4 7">BC-23</strain>
        <strain evidence="5 8">NOV-77</strain>
        <strain evidence="3 9">ONT-3</strain>
        <strain evidence="2 6">SCRP245</strain>
    </source>
</reference>
<feature type="compositionally biased region" description="Acidic residues" evidence="1">
    <location>
        <begin position="51"/>
        <end position="61"/>
    </location>
</feature>
<dbReference type="EMBL" id="QXGC01001248">
    <property type="protein sequence ID" value="KAE9207417.1"/>
    <property type="molecule type" value="Genomic_DNA"/>
</dbReference>
<dbReference type="Proteomes" id="UP000486351">
    <property type="component" value="Unassembled WGS sequence"/>
</dbReference>
<evidence type="ECO:0000313" key="3">
    <source>
        <dbReference type="EMBL" id="KAE9099005.1"/>
    </source>
</evidence>
<sequence>MSEPSPPAVARGPKAPVAEAKEEMPLLFMDELPPNFQQSAQLAAIATFMADSDDEEDDEEEASRAGNSGKQRRQRLQKSASTRRRQEPYARSLTKTTDPKTKKNRDSSSSRSGDTKELQLFLSMFHVS</sequence>
<evidence type="ECO:0000313" key="5">
    <source>
        <dbReference type="EMBL" id="KAE9344062.1"/>
    </source>
</evidence>
<evidence type="ECO:0000313" key="4">
    <source>
        <dbReference type="EMBL" id="KAE9207417.1"/>
    </source>
</evidence>
<evidence type="ECO:0000313" key="7">
    <source>
        <dbReference type="Proteomes" id="UP000476176"/>
    </source>
</evidence>
<dbReference type="Proteomes" id="UP000488956">
    <property type="component" value="Unassembled WGS sequence"/>
</dbReference>
<comment type="caution">
    <text evidence="2">The sequence shown here is derived from an EMBL/GenBank/DDBJ whole genome shotgun (WGS) entry which is preliminary data.</text>
</comment>
<accession>A0A6A3JGM3</accession>
<dbReference type="EMBL" id="QXFW01001261">
    <property type="protein sequence ID" value="KAE8993691.1"/>
    <property type="molecule type" value="Genomic_DNA"/>
</dbReference>